<protein>
    <submittedName>
        <fullName evidence="1">DUF934 domain-containing protein</fullName>
    </submittedName>
</protein>
<dbReference type="PIRSF" id="PIRSF030820">
    <property type="entry name" value="UCP030820"/>
    <property type="match status" value="1"/>
</dbReference>
<proteinExistence type="predicted"/>
<evidence type="ECO:0000313" key="1">
    <source>
        <dbReference type="EMBL" id="MDA5397020.1"/>
    </source>
</evidence>
<dbReference type="EMBL" id="JAPJZI010000001">
    <property type="protein sequence ID" value="MDA5397020.1"/>
    <property type="molecule type" value="Genomic_DNA"/>
</dbReference>
<sequence>MSEMKIWKETGFVTDDPWQVAGEDQSADANAKLLLPLAQYLELDDTDRRPESTGVILEPADEVSQLEPFLDRLALIAVTFPVFNDGRAYSQGSLLRERLGFDGELRAMGDVLIDQVPLMLRCGIDSFAVTNGTAIKRLSEGHLPGIDSYYQPAAVPSRSTGSYAWRSIGA</sequence>
<gene>
    <name evidence="1" type="ORF">OQ273_00410</name>
</gene>
<dbReference type="Pfam" id="PF06073">
    <property type="entry name" value="DUF934"/>
    <property type="match status" value="1"/>
</dbReference>
<accession>A0A9X3UET7</accession>
<name>A0A9X3UET7_9HYPH</name>
<evidence type="ECO:0000313" key="2">
    <source>
        <dbReference type="Proteomes" id="UP001151234"/>
    </source>
</evidence>
<keyword evidence="2" id="KW-1185">Reference proteome</keyword>
<dbReference type="RefSeq" id="WP_267988498.1">
    <property type="nucleotide sequence ID" value="NZ_JAPJZI010000001.1"/>
</dbReference>
<dbReference type="InterPro" id="IPR008318">
    <property type="entry name" value="UCP030820"/>
</dbReference>
<reference evidence="1" key="1">
    <citation type="submission" date="2022-11" db="EMBL/GenBank/DDBJ databases">
        <title>Draft genome sequence of Hoeflea poritis E7-10 and Hoeflea prorocentri PM5-8, separated from scleractinian coral Porites lutea and marine dinoflagellate.</title>
        <authorList>
            <person name="Zhang G."/>
            <person name="Wei Q."/>
            <person name="Cai L."/>
        </authorList>
    </citation>
    <scope>NUCLEOTIDE SEQUENCE</scope>
    <source>
        <strain evidence="1">PM5-8</strain>
    </source>
</reference>
<comment type="caution">
    <text evidence="1">The sequence shown here is derived from an EMBL/GenBank/DDBJ whole genome shotgun (WGS) entry which is preliminary data.</text>
</comment>
<organism evidence="1 2">
    <name type="scientific">Hoeflea prorocentri</name>
    <dbReference type="NCBI Taxonomy" id="1922333"/>
    <lineage>
        <taxon>Bacteria</taxon>
        <taxon>Pseudomonadati</taxon>
        <taxon>Pseudomonadota</taxon>
        <taxon>Alphaproteobacteria</taxon>
        <taxon>Hyphomicrobiales</taxon>
        <taxon>Rhizobiaceae</taxon>
        <taxon>Hoeflea</taxon>
    </lineage>
</organism>
<dbReference type="Proteomes" id="UP001151234">
    <property type="component" value="Unassembled WGS sequence"/>
</dbReference>
<dbReference type="AlphaFoldDB" id="A0A9X3UET7"/>